<dbReference type="GO" id="GO:0008233">
    <property type="term" value="F:peptidase activity"/>
    <property type="evidence" value="ECO:0007669"/>
    <property type="project" value="UniProtKB-KW"/>
</dbReference>
<dbReference type="OrthoDB" id="9797363at2"/>
<keyword evidence="2" id="KW-1003">Cell membrane</keyword>
<evidence type="ECO:0000256" key="7">
    <source>
        <dbReference type="ARBA" id="ARBA00023136"/>
    </source>
</evidence>
<feature type="transmembrane region" description="Helical" evidence="8">
    <location>
        <begin position="197"/>
        <end position="215"/>
    </location>
</feature>
<feature type="transmembrane region" description="Helical" evidence="8">
    <location>
        <begin position="25"/>
        <end position="47"/>
    </location>
</feature>
<keyword evidence="4 8" id="KW-0812">Transmembrane</keyword>
<evidence type="ECO:0000256" key="2">
    <source>
        <dbReference type="ARBA" id="ARBA00022475"/>
    </source>
</evidence>
<evidence type="ECO:0000256" key="5">
    <source>
        <dbReference type="ARBA" id="ARBA00022801"/>
    </source>
</evidence>
<dbReference type="InterPro" id="IPR014263">
    <property type="entry name" value="Methanolan_biosynth_EpsI"/>
</dbReference>
<gene>
    <name evidence="10" type="primary">xrtA</name>
    <name evidence="10" type="ORF">GJV26_12535</name>
</gene>
<accession>A0A6I3XI11</accession>
<dbReference type="NCBIfam" id="TIGR04178">
    <property type="entry name" value="exo_archaeo"/>
    <property type="match status" value="1"/>
</dbReference>
<dbReference type="NCBIfam" id="TIGR03109">
    <property type="entry name" value="exosort_XrtA"/>
    <property type="match status" value="1"/>
</dbReference>
<feature type="transmembrane region" description="Helical" evidence="8">
    <location>
        <begin position="262"/>
        <end position="282"/>
    </location>
</feature>
<evidence type="ECO:0000313" key="10">
    <source>
        <dbReference type="EMBL" id="MUI13281.1"/>
    </source>
</evidence>
<dbReference type="Proteomes" id="UP000431684">
    <property type="component" value="Unassembled WGS sequence"/>
</dbReference>
<dbReference type="Pfam" id="PF09721">
    <property type="entry name" value="Exosortase_EpsH"/>
    <property type="match status" value="1"/>
</dbReference>
<keyword evidence="6 8" id="KW-1133">Transmembrane helix</keyword>
<dbReference type="GO" id="GO:0006508">
    <property type="term" value="P:proteolysis"/>
    <property type="evidence" value="ECO:0007669"/>
    <property type="project" value="UniProtKB-KW"/>
</dbReference>
<dbReference type="InterPro" id="IPR019127">
    <property type="entry name" value="Exosortase"/>
</dbReference>
<dbReference type="InterPro" id="IPR017540">
    <property type="entry name" value="Exosortase-1"/>
</dbReference>
<keyword evidence="3" id="KW-0645">Protease</keyword>
<reference evidence="10 11" key="1">
    <citation type="submission" date="2019-11" db="EMBL/GenBank/DDBJ databases">
        <title>Draft Genome Sequences of Six Type Strains of the Genus Massilia.</title>
        <authorList>
            <person name="Miess H."/>
            <person name="Frediansyah A."/>
            <person name="Goeker M."/>
            <person name="Gross H."/>
        </authorList>
    </citation>
    <scope>NUCLEOTIDE SEQUENCE [LARGE SCALE GENOMIC DNA]</scope>
    <source>
        <strain evidence="10 11">DSM 17513</strain>
    </source>
</reference>
<feature type="transmembrane region" description="Helical" evidence="8">
    <location>
        <begin position="54"/>
        <end position="70"/>
    </location>
</feature>
<dbReference type="NCBIfam" id="TIGR02914">
    <property type="entry name" value="EpsI_fam"/>
    <property type="match status" value="1"/>
</dbReference>
<keyword evidence="5 10" id="KW-0378">Hydrolase</keyword>
<sequence>MTVTEEARLSTALSANGTPPVAQRWIAAFAVLLPLLAYFDTAASIVSIWDRSETFAHGFVIVPITLWLVWRRRAELALLPVRPCWPALAALLLCGAAWMLAMLGDVLVVRQYAFAVMIPLTVLAVFGTAIARALIFPLAFLLFGVPVGEGLIEPLIGITANFTVDALRLTGIPVLREGNNFSIPSGNWSVVEACSGLRYLISSVTLGCLYAYLTYQTTWRRVLFVVVALALPVFANGLRAYMIVMIGHTSNMTLAVGVDHLIYGWAFFGLVMLLLFWVGSFWREDAPAVPAAPAASAACAKARVASRTPSAPSARIAAAVLGVAACIGVWPAYGWYIERGNASPPSVDVASFAARVPAVPAFTEWQPDFAPASGTLRRFYQVGDRQVGFWLQYYRDGGGGKLISSTNRLAAARSGWSETGVAIRMETIAGRPFTMRETTLLGPGGSRFVVWQWYAIGGNVTTSNYTGKLLQTKQKFLTGSDDGAALMVFSPYDEDPAAAHPALRAFLETHLAAIDAVLAANARQ</sequence>
<dbReference type="EC" id="3.4.22.-" evidence="10"/>
<keyword evidence="11" id="KW-1185">Reference proteome</keyword>
<dbReference type="EMBL" id="WNWM01000002">
    <property type="protein sequence ID" value="MUI13281.1"/>
    <property type="molecule type" value="Genomic_DNA"/>
</dbReference>
<evidence type="ECO:0000256" key="1">
    <source>
        <dbReference type="ARBA" id="ARBA00004651"/>
    </source>
</evidence>
<feature type="transmembrane region" description="Helical" evidence="8">
    <location>
        <begin position="85"/>
        <end position="108"/>
    </location>
</feature>
<dbReference type="GO" id="GO:0005886">
    <property type="term" value="C:plasma membrane"/>
    <property type="evidence" value="ECO:0007669"/>
    <property type="project" value="UniProtKB-SubCell"/>
</dbReference>
<evidence type="ECO:0000256" key="8">
    <source>
        <dbReference type="SAM" id="Phobius"/>
    </source>
</evidence>
<dbReference type="AlphaFoldDB" id="A0A6I3XI11"/>
<evidence type="ECO:0000259" key="9">
    <source>
        <dbReference type="Pfam" id="PF11984"/>
    </source>
</evidence>
<dbReference type="InterPro" id="IPR026392">
    <property type="entry name" value="Exo/Archaeosortase_dom"/>
</dbReference>
<comment type="subcellular location">
    <subcellularLocation>
        <location evidence="1">Cell membrane</location>
        <topology evidence="1">Multi-pass membrane protein</topology>
    </subcellularLocation>
</comment>
<feature type="domain" description="Methanolan biosynthesis EpsI" evidence="9">
    <location>
        <begin position="323"/>
        <end position="515"/>
    </location>
</feature>
<dbReference type="NCBIfam" id="TIGR02602">
    <property type="entry name" value="8TM_EpsH"/>
    <property type="match status" value="1"/>
</dbReference>
<evidence type="ECO:0000313" key="11">
    <source>
        <dbReference type="Proteomes" id="UP000431684"/>
    </source>
</evidence>
<protein>
    <submittedName>
        <fullName evidence="10">Exosortase A</fullName>
        <ecNumber evidence="10">3.4.22.-</ecNumber>
    </submittedName>
</protein>
<feature type="transmembrane region" description="Helical" evidence="8">
    <location>
        <begin position="222"/>
        <end position="242"/>
    </location>
</feature>
<feature type="transmembrane region" description="Helical" evidence="8">
    <location>
        <begin position="316"/>
        <end position="336"/>
    </location>
</feature>
<feature type="transmembrane region" description="Helical" evidence="8">
    <location>
        <begin position="120"/>
        <end position="145"/>
    </location>
</feature>
<evidence type="ECO:0000256" key="4">
    <source>
        <dbReference type="ARBA" id="ARBA00022692"/>
    </source>
</evidence>
<name>A0A6I3XI11_9BURK</name>
<keyword evidence="7 8" id="KW-0472">Membrane</keyword>
<proteinExistence type="predicted"/>
<evidence type="ECO:0000256" key="6">
    <source>
        <dbReference type="ARBA" id="ARBA00022989"/>
    </source>
</evidence>
<organism evidence="10 11">
    <name type="scientific">Pseudoduganella dura</name>
    <dbReference type="NCBI Taxonomy" id="321982"/>
    <lineage>
        <taxon>Bacteria</taxon>
        <taxon>Pseudomonadati</taxon>
        <taxon>Pseudomonadota</taxon>
        <taxon>Betaproteobacteria</taxon>
        <taxon>Burkholderiales</taxon>
        <taxon>Oxalobacteraceae</taxon>
        <taxon>Telluria group</taxon>
        <taxon>Pseudoduganella</taxon>
    </lineage>
</organism>
<dbReference type="InterPro" id="IPR013426">
    <property type="entry name" value="EpsH-like"/>
</dbReference>
<evidence type="ECO:0000256" key="3">
    <source>
        <dbReference type="ARBA" id="ARBA00022670"/>
    </source>
</evidence>
<dbReference type="Pfam" id="PF11984">
    <property type="entry name" value="DUF3485"/>
    <property type="match status" value="1"/>
</dbReference>
<comment type="caution">
    <text evidence="10">The sequence shown here is derived from an EMBL/GenBank/DDBJ whole genome shotgun (WGS) entry which is preliminary data.</text>
</comment>